<dbReference type="SUPFAM" id="SSF55718">
    <property type="entry name" value="SCP-like"/>
    <property type="match status" value="1"/>
</dbReference>
<reference evidence="2 3" key="1">
    <citation type="submission" date="2018-11" db="EMBL/GenBank/DDBJ databases">
        <title>Genome sequence of Saitozyma podzolica DSM 27192.</title>
        <authorList>
            <person name="Aliyu H."/>
            <person name="Gorte O."/>
            <person name="Ochsenreither K."/>
        </authorList>
    </citation>
    <scope>NUCLEOTIDE SEQUENCE [LARGE SCALE GENOMIC DNA]</scope>
    <source>
        <strain evidence="2 3">DSM 27192</strain>
    </source>
</reference>
<protein>
    <recommendedName>
        <fullName evidence="1">SCP2 domain-containing protein</fullName>
    </recommendedName>
</protein>
<dbReference type="InterPro" id="IPR003033">
    <property type="entry name" value="SCP2_sterol-bd_dom"/>
</dbReference>
<feature type="domain" description="SCP2" evidence="1">
    <location>
        <begin position="20"/>
        <end position="122"/>
    </location>
</feature>
<organism evidence="2 3">
    <name type="scientific">Saitozyma podzolica</name>
    <dbReference type="NCBI Taxonomy" id="1890683"/>
    <lineage>
        <taxon>Eukaryota</taxon>
        <taxon>Fungi</taxon>
        <taxon>Dikarya</taxon>
        <taxon>Basidiomycota</taxon>
        <taxon>Agaricomycotina</taxon>
        <taxon>Tremellomycetes</taxon>
        <taxon>Tremellales</taxon>
        <taxon>Trimorphomycetaceae</taxon>
        <taxon>Saitozyma</taxon>
    </lineage>
</organism>
<dbReference type="EMBL" id="RSCD01000008">
    <property type="protein sequence ID" value="RSH91423.1"/>
    <property type="molecule type" value="Genomic_DNA"/>
</dbReference>
<dbReference type="OrthoDB" id="10265837at2759"/>
<evidence type="ECO:0000259" key="1">
    <source>
        <dbReference type="Pfam" id="PF02036"/>
    </source>
</evidence>
<dbReference type="PANTHER" id="PTHR10094:SF28">
    <property type="entry name" value="SCP2 DOMAIN-CONTAINING PROTEIN"/>
    <property type="match status" value="1"/>
</dbReference>
<dbReference type="InterPro" id="IPR036527">
    <property type="entry name" value="SCP2_sterol-bd_dom_sf"/>
</dbReference>
<evidence type="ECO:0000313" key="3">
    <source>
        <dbReference type="Proteomes" id="UP000279259"/>
    </source>
</evidence>
<dbReference type="Proteomes" id="UP000279259">
    <property type="component" value="Unassembled WGS sequence"/>
</dbReference>
<accession>A0A427YK07</accession>
<gene>
    <name evidence="2" type="ORF">EHS25_009722</name>
</gene>
<proteinExistence type="predicted"/>
<dbReference type="FunFam" id="3.30.1050.10:FF:000001">
    <property type="entry name" value="Putative Non-specific lipid-transfer protein"/>
    <property type="match status" value="1"/>
</dbReference>
<dbReference type="GO" id="GO:0005829">
    <property type="term" value="C:cytosol"/>
    <property type="evidence" value="ECO:0007669"/>
    <property type="project" value="TreeGrafter"/>
</dbReference>
<dbReference type="STRING" id="1890683.A0A427YK07"/>
<evidence type="ECO:0000313" key="2">
    <source>
        <dbReference type="EMBL" id="RSH91423.1"/>
    </source>
</evidence>
<dbReference type="PANTHER" id="PTHR10094">
    <property type="entry name" value="STEROL CARRIER PROTEIN 2 SCP-2 FAMILY PROTEIN"/>
    <property type="match status" value="1"/>
</dbReference>
<comment type="caution">
    <text evidence="2">The sequence shown here is derived from an EMBL/GenBank/DDBJ whole genome shotgun (WGS) entry which is preliminary data.</text>
</comment>
<name>A0A427YK07_9TREE</name>
<keyword evidence="3" id="KW-1185">Reference proteome</keyword>
<sequence length="128" mass="13895">MSDIKEPGFKTSDVLAALAQVFEKMPEAQKKEQVKKTNGVFQLNVKNGEGKETIWVIDLKNEKSVGVTKGPAKKPDVTMILTDDTFINLADGKLNGQKAFMTGALKVKGNVMMATKLDAVLKTAKAKL</sequence>
<dbReference type="AlphaFoldDB" id="A0A427YK07"/>
<dbReference type="Pfam" id="PF02036">
    <property type="entry name" value="SCP2"/>
    <property type="match status" value="1"/>
</dbReference>
<dbReference type="Gene3D" id="3.30.1050.10">
    <property type="entry name" value="SCP2 sterol-binding domain"/>
    <property type="match status" value="1"/>
</dbReference>